<keyword evidence="2" id="KW-1185">Reference proteome</keyword>
<evidence type="ECO:0000313" key="2">
    <source>
        <dbReference type="Proteomes" id="UP000835206"/>
    </source>
</evidence>
<dbReference type="OrthoDB" id="10420224at2759"/>
<reference evidence="3" key="1">
    <citation type="submission" date="2025-08" db="UniProtKB">
        <authorList>
            <consortium name="RefSeq"/>
        </authorList>
    </citation>
    <scope>IDENTIFICATION</scope>
</reference>
<dbReference type="Proteomes" id="UP000835206">
    <property type="component" value="Chromosome 10"/>
</dbReference>
<dbReference type="KEGG" id="bter:105666158"/>
<feature type="region of interest" description="Disordered" evidence="1">
    <location>
        <begin position="1"/>
        <end position="87"/>
    </location>
</feature>
<protein>
    <submittedName>
        <fullName evidence="3">Uncharacterized protein LOC105666158 isoform X1</fullName>
    </submittedName>
</protein>
<dbReference type="AlphaFoldDB" id="A0A9C6W1Z5"/>
<feature type="compositionally biased region" description="Basic and acidic residues" evidence="1">
    <location>
        <begin position="74"/>
        <end position="87"/>
    </location>
</feature>
<gene>
    <name evidence="3" type="primary">LOC105666158</name>
</gene>
<proteinExistence type="predicted"/>
<evidence type="ECO:0000256" key="1">
    <source>
        <dbReference type="SAM" id="MobiDB-lite"/>
    </source>
</evidence>
<organism evidence="2 3">
    <name type="scientific">Bombus terrestris</name>
    <name type="common">Buff-tailed bumblebee</name>
    <name type="synonym">Apis terrestris</name>
    <dbReference type="NCBI Taxonomy" id="30195"/>
    <lineage>
        <taxon>Eukaryota</taxon>
        <taxon>Metazoa</taxon>
        <taxon>Ecdysozoa</taxon>
        <taxon>Arthropoda</taxon>
        <taxon>Hexapoda</taxon>
        <taxon>Insecta</taxon>
        <taxon>Pterygota</taxon>
        <taxon>Neoptera</taxon>
        <taxon>Endopterygota</taxon>
        <taxon>Hymenoptera</taxon>
        <taxon>Apocrita</taxon>
        <taxon>Aculeata</taxon>
        <taxon>Apoidea</taxon>
        <taxon>Anthophila</taxon>
        <taxon>Apidae</taxon>
        <taxon>Bombus</taxon>
        <taxon>Bombus</taxon>
    </lineage>
</organism>
<sequence>MRCETEMASGRRRRNWGRSSSSSSSNRKTRNKEDGRGEAATRESRRTRIVDGDRKGRTRVDDETSQDTGTESGSEGRNECQRKGMKRTTYEEYSLKSQDQVGSCEWNTCTVSHLSEKFIVSEIS</sequence>
<accession>A0A9C6W1Z5</accession>
<dbReference type="GeneID" id="105666158"/>
<feature type="compositionally biased region" description="Basic and acidic residues" evidence="1">
    <location>
        <begin position="31"/>
        <end position="62"/>
    </location>
</feature>
<name>A0A9C6W1Z5_BOMTE</name>
<evidence type="ECO:0000313" key="3">
    <source>
        <dbReference type="RefSeq" id="XP_048265064.1"/>
    </source>
</evidence>
<feature type="compositionally biased region" description="Low complexity" evidence="1">
    <location>
        <begin position="17"/>
        <end position="26"/>
    </location>
</feature>
<dbReference type="RefSeq" id="XP_048265064.1">
    <property type="nucleotide sequence ID" value="XM_048409107.1"/>
</dbReference>